<protein>
    <recommendedName>
        <fullName evidence="4">Secreted protein</fullName>
    </recommendedName>
</protein>
<keyword evidence="1" id="KW-0732">Signal</keyword>
<dbReference type="EMBL" id="NTHN02000043">
    <property type="protein sequence ID" value="MCT4372323.1"/>
    <property type="molecule type" value="Genomic_DNA"/>
</dbReference>
<reference evidence="3" key="1">
    <citation type="submission" date="2023-07" db="EMBL/GenBank/DDBJ databases">
        <title>Yangia mangrovi SAOS 153D genome.</title>
        <authorList>
            <person name="Verma A."/>
            <person name="Pal Y."/>
            <person name="Sundharam S."/>
            <person name="Bisht B."/>
            <person name="Srinivasan K."/>
        </authorList>
    </citation>
    <scope>NUCLEOTIDE SEQUENCE [LARGE SCALE GENOMIC DNA]</scope>
    <source>
        <strain evidence="3">SAOS 153D</strain>
    </source>
</reference>
<gene>
    <name evidence="2" type="ORF">CLG85_019180</name>
</gene>
<feature type="chain" id="PRO_5046310762" description="Secreted protein" evidence="1">
    <location>
        <begin position="22"/>
        <end position="84"/>
    </location>
</feature>
<dbReference type="RefSeq" id="WP_224844332.1">
    <property type="nucleotide sequence ID" value="NZ_NTHN02000043.1"/>
</dbReference>
<evidence type="ECO:0000313" key="2">
    <source>
        <dbReference type="EMBL" id="MCT4372323.1"/>
    </source>
</evidence>
<evidence type="ECO:0000313" key="3">
    <source>
        <dbReference type="Proteomes" id="UP000217448"/>
    </source>
</evidence>
<dbReference type="Proteomes" id="UP000217448">
    <property type="component" value="Unassembled WGS sequence"/>
</dbReference>
<sequence>MKTLITSALIATAALTGAASAATTTAANATSIIKSTLPGTDLSALSTEQLVAVAGTLQNTDGGAAKKAGVTRALIKSLQFKAEQ</sequence>
<evidence type="ECO:0008006" key="4">
    <source>
        <dbReference type="Google" id="ProtNLM"/>
    </source>
</evidence>
<accession>A0ABT2KQG2</accession>
<feature type="signal peptide" evidence="1">
    <location>
        <begin position="1"/>
        <end position="21"/>
    </location>
</feature>
<proteinExistence type="predicted"/>
<organism evidence="2 3">
    <name type="scientific">Alloyangia mangrovi</name>
    <dbReference type="NCBI Taxonomy" id="1779329"/>
    <lineage>
        <taxon>Bacteria</taxon>
        <taxon>Pseudomonadati</taxon>
        <taxon>Pseudomonadota</taxon>
        <taxon>Alphaproteobacteria</taxon>
        <taxon>Rhodobacterales</taxon>
        <taxon>Roseobacteraceae</taxon>
        <taxon>Alloyangia</taxon>
    </lineage>
</organism>
<keyword evidence="3" id="KW-1185">Reference proteome</keyword>
<evidence type="ECO:0000256" key="1">
    <source>
        <dbReference type="SAM" id="SignalP"/>
    </source>
</evidence>
<comment type="caution">
    <text evidence="2">The sequence shown here is derived from an EMBL/GenBank/DDBJ whole genome shotgun (WGS) entry which is preliminary data.</text>
</comment>
<name>A0ABT2KQG2_9RHOB</name>